<organism evidence="2 3">
    <name type="scientific">Rhizobium puerariae</name>
    <dbReference type="NCBI Taxonomy" id="1585791"/>
    <lineage>
        <taxon>Bacteria</taxon>
        <taxon>Pseudomonadati</taxon>
        <taxon>Pseudomonadota</taxon>
        <taxon>Alphaproteobacteria</taxon>
        <taxon>Hyphomicrobiales</taxon>
        <taxon>Rhizobiaceae</taxon>
        <taxon>Rhizobium/Agrobacterium group</taxon>
        <taxon>Rhizobium</taxon>
    </lineage>
</organism>
<comment type="caution">
    <text evidence="2">The sequence shown here is derived from an EMBL/GenBank/DDBJ whole genome shotgun (WGS) entry which is preliminary data.</text>
</comment>
<reference evidence="2 3" key="1">
    <citation type="submission" date="2024-09" db="EMBL/GenBank/DDBJ databases">
        <authorList>
            <person name="Sun Q."/>
            <person name="Mori K."/>
        </authorList>
    </citation>
    <scope>NUCLEOTIDE SEQUENCE [LARGE SCALE GENOMIC DNA]</scope>
    <source>
        <strain evidence="2 3">TBRC 4938</strain>
    </source>
</reference>
<name>A0ABV6ACE7_9HYPH</name>
<dbReference type="EMBL" id="JBHMAA010000002">
    <property type="protein sequence ID" value="MFB9947353.1"/>
    <property type="molecule type" value="Genomic_DNA"/>
</dbReference>
<protein>
    <submittedName>
        <fullName evidence="2">Uncharacterized protein</fullName>
    </submittedName>
</protein>
<sequence>MRAMITSSRPFGEGGHRGFEAPAGRKAKGLSISRKAFDIRNLDGGRDKDRTCDPYDVNTVAAPETRASLTSEGVEVNAHSASNGPFLGHSLGKVEQAGRWLFLNREAVSGPLIPYLRCRFDLTNLEAIEASKLAHAFEYGGR</sequence>
<proteinExistence type="predicted"/>
<dbReference type="RefSeq" id="WP_377254629.1">
    <property type="nucleotide sequence ID" value="NZ_JBHMAA010000002.1"/>
</dbReference>
<gene>
    <name evidence="2" type="ORF">ACFFP0_00765</name>
</gene>
<dbReference type="Proteomes" id="UP001589692">
    <property type="component" value="Unassembled WGS sequence"/>
</dbReference>
<keyword evidence="3" id="KW-1185">Reference proteome</keyword>
<evidence type="ECO:0000313" key="3">
    <source>
        <dbReference type="Proteomes" id="UP001589692"/>
    </source>
</evidence>
<accession>A0ABV6ACE7</accession>
<feature type="region of interest" description="Disordered" evidence="1">
    <location>
        <begin position="1"/>
        <end position="25"/>
    </location>
</feature>
<evidence type="ECO:0000256" key="1">
    <source>
        <dbReference type="SAM" id="MobiDB-lite"/>
    </source>
</evidence>
<evidence type="ECO:0000313" key="2">
    <source>
        <dbReference type="EMBL" id="MFB9947353.1"/>
    </source>
</evidence>